<evidence type="ECO:0000259" key="2">
    <source>
        <dbReference type="Pfam" id="PF01636"/>
    </source>
</evidence>
<feature type="domain" description="Aminoglycoside phosphotransferase" evidence="2">
    <location>
        <begin position="38"/>
        <end position="263"/>
    </location>
</feature>
<dbReference type="GO" id="GO:0004413">
    <property type="term" value="F:homoserine kinase activity"/>
    <property type="evidence" value="ECO:0007669"/>
    <property type="project" value="TreeGrafter"/>
</dbReference>
<comment type="similarity">
    <text evidence="1">Belongs to the pseudomonas-type ThrB family.</text>
</comment>
<evidence type="ECO:0000313" key="4">
    <source>
        <dbReference type="Proteomes" id="UP000236745"/>
    </source>
</evidence>
<dbReference type="InterPro" id="IPR011009">
    <property type="entry name" value="Kinase-like_dom_sf"/>
</dbReference>
<sequence>MIYTDALIEAIRLRLEESLANWRLPQNSRVELLTVSENITYLARSADDSQRLILRLHRPNYHQPGEIESELAWIEDLRASNSLHTPAIIDGEAGRVCSVEVDGETYAVVAFEFVAGNEPNVGEDLPRWFEQLGAVTATLHQHSRQWPRPEGFVRKEWNLDTMLAADGHWGDWRDAEGLDPQSEALIAAAIAKIEQRVAEYGAGPDRFGLVHADLRLANLLVDDDRLWVIDFDDCGISWFAYDFAAAISFYELDPSIPELQAAWVKGYRSKGDCTTEDEAMLASFIMIRRIMLTAWLANHSESGTYAEFGEGYAAGTASLAQRYLEGDH</sequence>
<dbReference type="PANTHER" id="PTHR21064:SF6">
    <property type="entry name" value="AMINOGLYCOSIDE PHOSPHOTRANSFERASE DOMAIN-CONTAINING PROTEIN"/>
    <property type="match status" value="1"/>
</dbReference>
<dbReference type="Gene3D" id="3.90.1200.10">
    <property type="match status" value="1"/>
</dbReference>
<gene>
    <name evidence="3" type="ORF">SAMN05444390_102415</name>
</gene>
<proteinExistence type="inferred from homology"/>
<name>A0A1H6B622_9GAMM</name>
<dbReference type="PANTHER" id="PTHR21064">
    <property type="entry name" value="AMINOGLYCOSIDE PHOSPHOTRANSFERASE DOMAIN-CONTAINING PROTEIN-RELATED"/>
    <property type="match status" value="1"/>
</dbReference>
<dbReference type="Pfam" id="PF01636">
    <property type="entry name" value="APH"/>
    <property type="match status" value="1"/>
</dbReference>
<keyword evidence="3" id="KW-0808">Transferase</keyword>
<protein>
    <submittedName>
        <fullName evidence="3">Ser/Thr protein kinase RdoA involved in Cpx stress response, MazF antagonist</fullName>
    </submittedName>
</protein>
<dbReference type="SUPFAM" id="SSF56112">
    <property type="entry name" value="Protein kinase-like (PK-like)"/>
    <property type="match status" value="1"/>
</dbReference>
<evidence type="ECO:0000313" key="3">
    <source>
        <dbReference type="EMBL" id="SEG55994.1"/>
    </source>
</evidence>
<dbReference type="InterPro" id="IPR002575">
    <property type="entry name" value="Aminoglycoside_PTrfase"/>
</dbReference>
<dbReference type="GO" id="GO:0004672">
    <property type="term" value="F:protein kinase activity"/>
    <property type="evidence" value="ECO:0007669"/>
    <property type="project" value="InterPro"/>
</dbReference>
<dbReference type="AlphaFoldDB" id="A0A1H6B622"/>
<dbReference type="PROSITE" id="PS00109">
    <property type="entry name" value="PROTEIN_KINASE_TYR"/>
    <property type="match status" value="1"/>
</dbReference>
<keyword evidence="3" id="KW-0418">Kinase</keyword>
<accession>A0A1H6B622</accession>
<dbReference type="Proteomes" id="UP000236745">
    <property type="component" value="Unassembled WGS sequence"/>
</dbReference>
<reference evidence="3 4" key="1">
    <citation type="submission" date="2016-10" db="EMBL/GenBank/DDBJ databases">
        <authorList>
            <person name="de Groot N.N."/>
        </authorList>
    </citation>
    <scope>NUCLEOTIDE SEQUENCE [LARGE SCALE GENOMIC DNA]</scope>
    <source>
        <strain evidence="3 4">DSM 22012</strain>
    </source>
</reference>
<keyword evidence="4" id="KW-1185">Reference proteome</keyword>
<dbReference type="RefSeq" id="WP_235009140.1">
    <property type="nucleotide sequence ID" value="NZ_FNVQ01000002.1"/>
</dbReference>
<dbReference type="InterPro" id="IPR008266">
    <property type="entry name" value="Tyr_kinase_AS"/>
</dbReference>
<dbReference type="InterPro" id="IPR050249">
    <property type="entry name" value="Pseudomonas-type_ThrB"/>
</dbReference>
<dbReference type="GO" id="GO:0009088">
    <property type="term" value="P:threonine biosynthetic process"/>
    <property type="evidence" value="ECO:0007669"/>
    <property type="project" value="TreeGrafter"/>
</dbReference>
<dbReference type="EMBL" id="FNVQ01000002">
    <property type="protein sequence ID" value="SEG55994.1"/>
    <property type="molecule type" value="Genomic_DNA"/>
</dbReference>
<organism evidence="3 4">
    <name type="scientific">Marinobacterium lutimaris</name>
    <dbReference type="NCBI Taxonomy" id="568106"/>
    <lineage>
        <taxon>Bacteria</taxon>
        <taxon>Pseudomonadati</taxon>
        <taxon>Pseudomonadota</taxon>
        <taxon>Gammaproteobacteria</taxon>
        <taxon>Oceanospirillales</taxon>
        <taxon>Oceanospirillaceae</taxon>
        <taxon>Marinobacterium</taxon>
    </lineage>
</organism>
<evidence type="ECO:0000256" key="1">
    <source>
        <dbReference type="ARBA" id="ARBA00038240"/>
    </source>
</evidence>